<gene>
    <name evidence="5" type="ORF">SAMN03097708_02293</name>
</gene>
<dbReference type="AlphaFoldDB" id="A0A1G5QL49"/>
<keyword evidence="3" id="KW-0804">Transcription</keyword>
<dbReference type="Gene3D" id="1.10.10.60">
    <property type="entry name" value="Homeodomain-like"/>
    <property type="match status" value="1"/>
</dbReference>
<keyword evidence="6" id="KW-1185">Reference proteome</keyword>
<accession>A0A1G5QL49</accession>
<dbReference type="Proteomes" id="UP000199648">
    <property type="component" value="Unassembled WGS sequence"/>
</dbReference>
<keyword evidence="1" id="KW-0805">Transcription regulation</keyword>
<dbReference type="OrthoDB" id="9809338at2"/>
<dbReference type="InterPro" id="IPR009057">
    <property type="entry name" value="Homeodomain-like_sf"/>
</dbReference>
<evidence type="ECO:0000313" key="6">
    <source>
        <dbReference type="Proteomes" id="UP000199648"/>
    </source>
</evidence>
<organism evidence="5 6">
    <name type="scientific">Thiohalomonas denitrificans</name>
    <dbReference type="NCBI Taxonomy" id="415747"/>
    <lineage>
        <taxon>Bacteria</taxon>
        <taxon>Pseudomonadati</taxon>
        <taxon>Pseudomonadota</taxon>
        <taxon>Gammaproteobacteria</taxon>
        <taxon>Thiohalomonadales</taxon>
        <taxon>Thiohalomonadaceae</taxon>
        <taxon>Thiohalomonas</taxon>
    </lineage>
</organism>
<dbReference type="InterPro" id="IPR050204">
    <property type="entry name" value="AraC_XylS_family_regulators"/>
</dbReference>
<dbReference type="SMART" id="SM00342">
    <property type="entry name" value="HTH_ARAC"/>
    <property type="match status" value="1"/>
</dbReference>
<keyword evidence="2 5" id="KW-0238">DNA-binding</keyword>
<evidence type="ECO:0000256" key="1">
    <source>
        <dbReference type="ARBA" id="ARBA00023015"/>
    </source>
</evidence>
<dbReference type="PANTHER" id="PTHR46796:SF15">
    <property type="entry name" value="BLL1074 PROTEIN"/>
    <property type="match status" value="1"/>
</dbReference>
<dbReference type="InterPro" id="IPR046532">
    <property type="entry name" value="DUF6597"/>
</dbReference>
<dbReference type="EMBL" id="FMWD01000006">
    <property type="protein sequence ID" value="SCZ62290.1"/>
    <property type="molecule type" value="Genomic_DNA"/>
</dbReference>
<name>A0A1G5QL49_9GAMM</name>
<dbReference type="Pfam" id="PF12833">
    <property type="entry name" value="HTH_18"/>
    <property type="match status" value="1"/>
</dbReference>
<evidence type="ECO:0000256" key="3">
    <source>
        <dbReference type="ARBA" id="ARBA00023163"/>
    </source>
</evidence>
<dbReference type="PANTHER" id="PTHR46796">
    <property type="entry name" value="HTH-TYPE TRANSCRIPTIONAL ACTIVATOR RHAS-RELATED"/>
    <property type="match status" value="1"/>
</dbReference>
<dbReference type="STRING" id="415747.SAMN03097708_02293"/>
<evidence type="ECO:0000256" key="2">
    <source>
        <dbReference type="ARBA" id="ARBA00023125"/>
    </source>
</evidence>
<dbReference type="PROSITE" id="PS01124">
    <property type="entry name" value="HTH_ARAC_FAMILY_2"/>
    <property type="match status" value="1"/>
</dbReference>
<dbReference type="SUPFAM" id="SSF46689">
    <property type="entry name" value="Homeodomain-like"/>
    <property type="match status" value="1"/>
</dbReference>
<dbReference type="GO" id="GO:0043565">
    <property type="term" value="F:sequence-specific DNA binding"/>
    <property type="evidence" value="ECO:0007669"/>
    <property type="project" value="InterPro"/>
</dbReference>
<proteinExistence type="predicted"/>
<dbReference type="GO" id="GO:0003700">
    <property type="term" value="F:DNA-binding transcription factor activity"/>
    <property type="evidence" value="ECO:0007669"/>
    <property type="project" value="InterPro"/>
</dbReference>
<sequence length="286" mass="32324">MPESAKMEDEPQLCHQEYPPSKYLLPFVRRILHSYGPEGASTTIAVPPTGAHYITHVYNAPMRMSFSDVCWSRCPELFVGGQLKNEMPVAETAQNSELLGIEFQPTGFYRLFKRVCSTFTDCITDFLEIAPDGGELLETLPAQVEVTNKINTLECFLSRFVEDAVETPRVDHAVALIEQSDGCIRMEDLAKRCHWTPKQMYRQFVRTVGVGPKPFAKIVQINRVVTHMLTQNSEGLQEAALRCGYYDQAHFIHDFQRLIGTNPLAFLHHPDPFLKNYLGRAASLSG</sequence>
<dbReference type="Pfam" id="PF20240">
    <property type="entry name" value="DUF6597"/>
    <property type="match status" value="1"/>
</dbReference>
<protein>
    <submittedName>
        <fullName evidence="5">AraC-type DNA-binding protein</fullName>
    </submittedName>
</protein>
<evidence type="ECO:0000259" key="4">
    <source>
        <dbReference type="PROSITE" id="PS01124"/>
    </source>
</evidence>
<feature type="domain" description="HTH araC/xylS-type" evidence="4">
    <location>
        <begin position="171"/>
        <end position="269"/>
    </location>
</feature>
<dbReference type="PROSITE" id="PS00041">
    <property type="entry name" value="HTH_ARAC_FAMILY_1"/>
    <property type="match status" value="1"/>
</dbReference>
<dbReference type="InterPro" id="IPR018062">
    <property type="entry name" value="HTH_AraC-typ_CS"/>
</dbReference>
<dbReference type="InterPro" id="IPR018060">
    <property type="entry name" value="HTH_AraC"/>
</dbReference>
<reference evidence="5 6" key="1">
    <citation type="submission" date="2016-10" db="EMBL/GenBank/DDBJ databases">
        <authorList>
            <person name="de Groot N.N."/>
        </authorList>
    </citation>
    <scope>NUCLEOTIDE SEQUENCE [LARGE SCALE GENOMIC DNA]</scope>
    <source>
        <strain evidence="5 6">HLD2</strain>
    </source>
</reference>
<evidence type="ECO:0000313" key="5">
    <source>
        <dbReference type="EMBL" id="SCZ62290.1"/>
    </source>
</evidence>